<dbReference type="EMBL" id="HG994368">
    <property type="protein sequence ID" value="CAF1820555.1"/>
    <property type="molecule type" value="Genomic_DNA"/>
</dbReference>
<reference evidence="1" key="1">
    <citation type="submission" date="2021-01" db="EMBL/GenBank/DDBJ databases">
        <authorList>
            <consortium name="Genoscope - CEA"/>
            <person name="William W."/>
        </authorList>
    </citation>
    <scope>NUCLEOTIDE SEQUENCE</scope>
</reference>
<evidence type="ECO:0000313" key="1">
    <source>
        <dbReference type="EMBL" id="CAF1820555.1"/>
    </source>
</evidence>
<gene>
    <name evidence="1" type="ORF">DARMORV10_C04P15550.1</name>
</gene>
<name>A0A816J7M9_BRANA</name>
<proteinExistence type="predicted"/>
<dbReference type="AlphaFoldDB" id="A0A816J7M9"/>
<sequence>MLLIHDRVRFACCAMLCTCGKQTWQKTTDNKMLSLMTEKNFD</sequence>
<accession>A0A816J7M9</accession>
<dbReference type="Proteomes" id="UP001295469">
    <property type="component" value="Chromosome C04"/>
</dbReference>
<protein>
    <submittedName>
        <fullName evidence="1">(rape) hypothetical protein</fullName>
    </submittedName>
</protein>
<organism evidence="1">
    <name type="scientific">Brassica napus</name>
    <name type="common">Rape</name>
    <dbReference type="NCBI Taxonomy" id="3708"/>
    <lineage>
        <taxon>Eukaryota</taxon>
        <taxon>Viridiplantae</taxon>
        <taxon>Streptophyta</taxon>
        <taxon>Embryophyta</taxon>
        <taxon>Tracheophyta</taxon>
        <taxon>Spermatophyta</taxon>
        <taxon>Magnoliopsida</taxon>
        <taxon>eudicotyledons</taxon>
        <taxon>Gunneridae</taxon>
        <taxon>Pentapetalae</taxon>
        <taxon>rosids</taxon>
        <taxon>malvids</taxon>
        <taxon>Brassicales</taxon>
        <taxon>Brassicaceae</taxon>
        <taxon>Brassiceae</taxon>
        <taxon>Brassica</taxon>
    </lineage>
</organism>